<organism evidence="10 11">
    <name type="scientific">Trichogramma kaykai</name>
    <dbReference type="NCBI Taxonomy" id="54128"/>
    <lineage>
        <taxon>Eukaryota</taxon>
        <taxon>Metazoa</taxon>
        <taxon>Ecdysozoa</taxon>
        <taxon>Arthropoda</taxon>
        <taxon>Hexapoda</taxon>
        <taxon>Insecta</taxon>
        <taxon>Pterygota</taxon>
        <taxon>Neoptera</taxon>
        <taxon>Endopterygota</taxon>
        <taxon>Hymenoptera</taxon>
        <taxon>Apocrita</taxon>
        <taxon>Proctotrupomorpha</taxon>
        <taxon>Chalcidoidea</taxon>
        <taxon>Trichogrammatidae</taxon>
        <taxon>Trichogramma</taxon>
    </lineage>
</organism>
<proteinExistence type="inferred from homology"/>
<feature type="compositionally biased region" description="Basic and acidic residues" evidence="8">
    <location>
        <begin position="28"/>
        <end position="39"/>
    </location>
</feature>
<dbReference type="GO" id="GO:0031902">
    <property type="term" value="C:late endosome membrane"/>
    <property type="evidence" value="ECO:0007669"/>
    <property type="project" value="UniProtKB-SubCell"/>
</dbReference>
<evidence type="ECO:0000256" key="7">
    <source>
        <dbReference type="ARBA" id="ARBA00023136"/>
    </source>
</evidence>
<dbReference type="GO" id="GO:0005765">
    <property type="term" value="C:lysosomal membrane"/>
    <property type="evidence" value="ECO:0007669"/>
    <property type="project" value="UniProtKB-SubCell"/>
</dbReference>
<name>A0ABD2WU82_9HYME</name>
<keyword evidence="7" id="KW-0472">Membrane</keyword>
<evidence type="ECO:0000313" key="10">
    <source>
        <dbReference type="EMBL" id="KAL3396606.1"/>
    </source>
</evidence>
<accession>A0ABD2WU82</accession>
<comment type="caution">
    <text evidence="10">The sequence shown here is derived from an EMBL/GenBank/DDBJ whole genome shotgun (WGS) entry which is preliminary data.</text>
</comment>
<evidence type="ECO:0000259" key="9">
    <source>
        <dbReference type="PROSITE" id="PS51837"/>
    </source>
</evidence>
<dbReference type="AlphaFoldDB" id="A0ABD2WU82"/>
<dbReference type="PROSITE" id="PS51837">
    <property type="entry name" value="LITAF"/>
    <property type="match status" value="1"/>
</dbReference>
<keyword evidence="6" id="KW-0862">Zinc</keyword>
<dbReference type="SMART" id="SM00714">
    <property type="entry name" value="LITAF"/>
    <property type="match status" value="1"/>
</dbReference>
<gene>
    <name evidence="10" type="ORF">TKK_009486</name>
</gene>
<evidence type="ECO:0000256" key="5">
    <source>
        <dbReference type="ARBA" id="ARBA00022723"/>
    </source>
</evidence>
<dbReference type="Proteomes" id="UP001627154">
    <property type="component" value="Unassembled WGS sequence"/>
</dbReference>
<dbReference type="InterPro" id="IPR037519">
    <property type="entry name" value="LITAF_fam"/>
</dbReference>
<protein>
    <recommendedName>
        <fullName evidence="9">LITAF domain-containing protein</fullName>
    </recommendedName>
</protein>
<dbReference type="GO" id="GO:0046872">
    <property type="term" value="F:metal ion binding"/>
    <property type="evidence" value="ECO:0007669"/>
    <property type="project" value="UniProtKB-KW"/>
</dbReference>
<feature type="compositionally biased region" description="Basic and acidic residues" evidence="8">
    <location>
        <begin position="1"/>
        <end position="18"/>
    </location>
</feature>
<evidence type="ECO:0000256" key="1">
    <source>
        <dbReference type="ARBA" id="ARBA00004414"/>
    </source>
</evidence>
<dbReference type="PANTHER" id="PTHR23292:SF6">
    <property type="entry name" value="FI16602P1-RELATED"/>
    <property type="match status" value="1"/>
</dbReference>
<evidence type="ECO:0000256" key="2">
    <source>
        <dbReference type="ARBA" id="ARBA00004481"/>
    </source>
</evidence>
<dbReference type="InterPro" id="IPR006629">
    <property type="entry name" value="LITAF"/>
</dbReference>
<keyword evidence="5" id="KW-0479">Metal-binding</keyword>
<evidence type="ECO:0000256" key="4">
    <source>
        <dbReference type="ARBA" id="ARBA00005975"/>
    </source>
</evidence>
<evidence type="ECO:0000256" key="6">
    <source>
        <dbReference type="ARBA" id="ARBA00022833"/>
    </source>
</evidence>
<evidence type="ECO:0000313" key="11">
    <source>
        <dbReference type="Proteomes" id="UP001627154"/>
    </source>
</evidence>
<dbReference type="Pfam" id="PF10601">
    <property type="entry name" value="zf-LITAF-like"/>
    <property type="match status" value="1"/>
</dbReference>
<sequence length="149" mass="16957">MAIEKSQELAEDLQRDSGSEAIFTDRASTPEHPDYDRYQPKSNKSILFLREHTYLRREPAQLTCPNCLRGVETIVERHNNSTTHLSALLLLPVCLCVLPYCSKVLRDAIHRCPSCGIHLGGKFSSAREAFVICLQQPEDNIDRPEARFF</sequence>
<feature type="domain" description="LITAF" evidence="9">
    <location>
        <begin position="43"/>
        <end position="124"/>
    </location>
</feature>
<reference evidence="10 11" key="1">
    <citation type="journal article" date="2024" name="bioRxiv">
        <title>A reference genome for Trichogramma kaykai: A tiny desert-dwelling parasitoid wasp with competing sex-ratio distorters.</title>
        <authorList>
            <person name="Culotta J."/>
            <person name="Lindsey A.R."/>
        </authorList>
    </citation>
    <scope>NUCLEOTIDE SEQUENCE [LARGE SCALE GENOMIC DNA]</scope>
    <source>
        <strain evidence="10 11">KSX58</strain>
    </source>
</reference>
<feature type="region of interest" description="Disordered" evidence="8">
    <location>
        <begin position="1"/>
        <end position="39"/>
    </location>
</feature>
<evidence type="ECO:0000256" key="8">
    <source>
        <dbReference type="SAM" id="MobiDB-lite"/>
    </source>
</evidence>
<comment type="subcellular location">
    <subcellularLocation>
        <location evidence="2">Endosome membrane</location>
        <topology evidence="2">Peripheral membrane protein</topology>
    </subcellularLocation>
    <subcellularLocation>
        <location evidence="1">Late endosome membrane</location>
    </subcellularLocation>
    <subcellularLocation>
        <location evidence="3">Lysosome membrane</location>
        <topology evidence="3">Peripheral membrane protein</topology>
        <orientation evidence="3">Cytoplasmic side</orientation>
    </subcellularLocation>
</comment>
<comment type="similarity">
    <text evidence="4">Belongs to the CDIP1/LITAF family.</text>
</comment>
<dbReference type="PANTHER" id="PTHR23292">
    <property type="entry name" value="LIPOPOLYSACCHARIDE-INDUCED TUMOR NECROSIS FACTOR-ALPHA FACTOR"/>
    <property type="match status" value="1"/>
</dbReference>
<dbReference type="EMBL" id="JBJJXI010000070">
    <property type="protein sequence ID" value="KAL3396606.1"/>
    <property type="molecule type" value="Genomic_DNA"/>
</dbReference>
<keyword evidence="11" id="KW-1185">Reference proteome</keyword>
<evidence type="ECO:0000256" key="3">
    <source>
        <dbReference type="ARBA" id="ARBA00004630"/>
    </source>
</evidence>